<accession>A0A8H3FQF0</accession>
<gene>
    <name evidence="3" type="ORF">IMSHALPRED_007770</name>
</gene>
<proteinExistence type="predicted"/>
<feature type="compositionally biased region" description="Basic and acidic residues" evidence="1">
    <location>
        <begin position="60"/>
        <end position="76"/>
    </location>
</feature>
<dbReference type="Proteomes" id="UP000664534">
    <property type="component" value="Unassembled WGS sequence"/>
</dbReference>
<feature type="region of interest" description="Disordered" evidence="1">
    <location>
        <begin position="60"/>
        <end position="96"/>
    </location>
</feature>
<name>A0A8H3FQF0_9LECA</name>
<feature type="transmembrane region" description="Helical" evidence="2">
    <location>
        <begin position="30"/>
        <end position="54"/>
    </location>
</feature>
<protein>
    <submittedName>
        <fullName evidence="3">Uncharacterized protein</fullName>
    </submittedName>
</protein>
<reference evidence="3" key="1">
    <citation type="submission" date="2021-03" db="EMBL/GenBank/DDBJ databases">
        <authorList>
            <person name="Tagirdzhanova G."/>
        </authorList>
    </citation>
    <scope>NUCLEOTIDE SEQUENCE</scope>
</reference>
<evidence type="ECO:0000313" key="4">
    <source>
        <dbReference type="Proteomes" id="UP000664534"/>
    </source>
</evidence>
<organism evidence="3 4">
    <name type="scientific">Imshaugia aleurites</name>
    <dbReference type="NCBI Taxonomy" id="172621"/>
    <lineage>
        <taxon>Eukaryota</taxon>
        <taxon>Fungi</taxon>
        <taxon>Dikarya</taxon>
        <taxon>Ascomycota</taxon>
        <taxon>Pezizomycotina</taxon>
        <taxon>Lecanoromycetes</taxon>
        <taxon>OSLEUM clade</taxon>
        <taxon>Lecanoromycetidae</taxon>
        <taxon>Lecanorales</taxon>
        <taxon>Lecanorineae</taxon>
        <taxon>Parmeliaceae</taxon>
        <taxon>Imshaugia</taxon>
    </lineage>
</organism>
<feature type="transmembrane region" description="Helical" evidence="2">
    <location>
        <begin position="104"/>
        <end position="124"/>
    </location>
</feature>
<keyword evidence="2" id="KW-0472">Membrane</keyword>
<keyword evidence="4" id="KW-1185">Reference proteome</keyword>
<keyword evidence="2" id="KW-0812">Transmembrane</keyword>
<sequence>MARAPKSWSSRLQVRGILAEEETTDTTTGVIIYAIAVLGVLVGVLIVVLINNAIQGRRDSERKKVKVDDQQERSEPGKASTPTTYAVPQEDTGGVSKDSSNKHVMLCLLIVTAIAVFYIPDSWISGTRDRSRQNSWATLEDDVMGVTGRLLPNTGCPLLDEDDDFKLPPPAYELHEGFLED</sequence>
<evidence type="ECO:0000313" key="3">
    <source>
        <dbReference type="EMBL" id="CAF9928876.1"/>
    </source>
</evidence>
<dbReference type="EMBL" id="CAJPDT010000051">
    <property type="protein sequence ID" value="CAF9928876.1"/>
    <property type="molecule type" value="Genomic_DNA"/>
</dbReference>
<evidence type="ECO:0000256" key="1">
    <source>
        <dbReference type="SAM" id="MobiDB-lite"/>
    </source>
</evidence>
<dbReference type="AlphaFoldDB" id="A0A8H3FQF0"/>
<comment type="caution">
    <text evidence="3">The sequence shown here is derived from an EMBL/GenBank/DDBJ whole genome shotgun (WGS) entry which is preliminary data.</text>
</comment>
<evidence type="ECO:0000256" key="2">
    <source>
        <dbReference type="SAM" id="Phobius"/>
    </source>
</evidence>
<keyword evidence="2" id="KW-1133">Transmembrane helix</keyword>
<dbReference type="OrthoDB" id="10508842at2759"/>